<dbReference type="GO" id="GO:0005615">
    <property type="term" value="C:extracellular space"/>
    <property type="evidence" value="ECO:0000318"/>
    <property type="project" value="GO_Central"/>
</dbReference>
<evidence type="ECO:0000256" key="8">
    <source>
        <dbReference type="ARBA" id="ARBA00022737"/>
    </source>
</evidence>
<dbReference type="HOGENOM" id="CLU_006842_19_5_1"/>
<evidence type="ECO:0000259" key="14">
    <source>
        <dbReference type="PROSITE" id="PS50026"/>
    </source>
</evidence>
<feature type="disulfide bond" evidence="13">
    <location>
        <begin position="82"/>
        <end position="91"/>
    </location>
</feature>
<dbReference type="MEROPS" id="S01.996"/>
<comment type="caution">
    <text evidence="13">Lacks conserved residue(s) required for the propagation of feature annotation.</text>
</comment>
<dbReference type="Gene3D" id="4.10.740.10">
    <property type="entry name" value="Coagulation Factor IX"/>
    <property type="match status" value="1"/>
</dbReference>
<evidence type="ECO:0000313" key="18">
    <source>
        <dbReference type="Proteomes" id="UP000002279"/>
    </source>
</evidence>
<keyword evidence="12" id="KW-0325">Glycoprotein</keyword>
<dbReference type="InterPro" id="IPR009003">
    <property type="entry name" value="Peptidase_S1_PA"/>
</dbReference>
<evidence type="ECO:0000256" key="9">
    <source>
        <dbReference type="ARBA" id="ARBA00022837"/>
    </source>
</evidence>
<dbReference type="Proteomes" id="UP000002279">
    <property type="component" value="Chromosome 20"/>
</dbReference>
<dbReference type="PRINTS" id="PR00001">
    <property type="entry name" value="GLABLOOD"/>
</dbReference>
<dbReference type="SMART" id="SM00179">
    <property type="entry name" value="EGF_CA"/>
    <property type="match status" value="2"/>
</dbReference>
<dbReference type="OMA" id="KNECHHH"/>
<dbReference type="PROSITE" id="PS00011">
    <property type="entry name" value="GLA_1"/>
    <property type="match status" value="1"/>
</dbReference>
<dbReference type="SMART" id="SM00020">
    <property type="entry name" value="Tryp_SPc"/>
    <property type="match status" value="1"/>
</dbReference>
<evidence type="ECO:0000256" key="3">
    <source>
        <dbReference type="ARBA" id="ARBA00022525"/>
    </source>
</evidence>
<dbReference type="FunFam" id="2.10.25.10:FF:000185">
    <property type="entry name" value="basement membrane-specific heparan sulfate proteoglycan core protein-like"/>
    <property type="match status" value="1"/>
</dbReference>
<dbReference type="InterPro" id="IPR043504">
    <property type="entry name" value="Peptidase_S1_PA_chymotrypsin"/>
</dbReference>
<keyword evidence="5" id="KW-0165">Cleavage on pair of basic residues</keyword>
<keyword evidence="9" id="KW-0106">Calcium</keyword>
<dbReference type="PROSITE" id="PS50240">
    <property type="entry name" value="TRYPSIN_DOM"/>
    <property type="match status" value="1"/>
</dbReference>
<keyword evidence="10" id="KW-0094">Blood coagulation</keyword>
<evidence type="ECO:0000256" key="13">
    <source>
        <dbReference type="PROSITE-ProRule" id="PRU00076"/>
    </source>
</evidence>
<dbReference type="InterPro" id="IPR050442">
    <property type="entry name" value="Peptidase_S1_coag_factors"/>
</dbReference>
<dbReference type="FunFam" id="2.10.25.10:FF:000480">
    <property type="entry name" value="Protein Z, vitamin K-dependent plasma glycoprotein"/>
    <property type="match status" value="1"/>
</dbReference>
<evidence type="ECO:0000256" key="6">
    <source>
        <dbReference type="ARBA" id="ARBA00022696"/>
    </source>
</evidence>
<gene>
    <name evidence="17" type="primary">PROZ</name>
</gene>
<dbReference type="PROSITE" id="PS50026">
    <property type="entry name" value="EGF_3"/>
    <property type="match status" value="1"/>
</dbReference>
<dbReference type="InterPro" id="IPR001254">
    <property type="entry name" value="Trypsin_dom"/>
</dbReference>
<dbReference type="GeneTree" id="ENSGT00940000154505"/>
<keyword evidence="4 13" id="KW-0245">EGF-like domain</keyword>
<evidence type="ECO:0000256" key="1">
    <source>
        <dbReference type="ARBA" id="ARBA00004613"/>
    </source>
</evidence>
<dbReference type="SUPFAM" id="SSF50494">
    <property type="entry name" value="Trypsin-like serine proteases"/>
    <property type="match status" value="1"/>
</dbReference>
<dbReference type="Gene3D" id="2.10.25.10">
    <property type="entry name" value="Laminin"/>
    <property type="match status" value="2"/>
</dbReference>
<dbReference type="InParanoid" id="F7FYM3"/>
<keyword evidence="3" id="KW-0964">Secreted</keyword>
<dbReference type="GO" id="GO:0071944">
    <property type="term" value="C:cell periphery"/>
    <property type="evidence" value="ECO:0007669"/>
    <property type="project" value="UniProtKB-ARBA"/>
</dbReference>
<dbReference type="CDD" id="cd00054">
    <property type="entry name" value="EGF_CA"/>
    <property type="match status" value="1"/>
</dbReference>
<dbReference type="PIRSF" id="PIRSF001143">
    <property type="entry name" value="Factor_X"/>
    <property type="match status" value="1"/>
</dbReference>
<proteinExistence type="predicted"/>
<dbReference type="FunCoup" id="F7FYM3">
    <property type="interactions" value="74"/>
</dbReference>
<keyword evidence="11 13" id="KW-1015">Disulfide bond</keyword>
<sequence length="376" mass="42323">NNVMARQKRARSYVIEEVFEGNLERECLEERCDYEEAREVFEDKAVTDRFWSHYSGGRKCDSNPCQNNAKCQDISYGYICLCPEGYEGINCQHESSKCHPLTRGGCQQFCHPGLRSFKCSCASGYTLGEDDKSCFPNEDCACGILNQEGNGTVLETKEARPEFLWQVKLMNSEGEEFCGGVILKKNFVLTTAECARTYENISVVSSNATADPTPLDVQVHRIYEHMHYDRETGENNLALLELAEPIRCRDGRVPVCIPENDFASYVLIPSKLGVISGWTVDGNQLRDWTVGRSDAHLSDKECERAVNGTVTSRMFCVKPSGSATKPLVEGSIITMEDRNTWFLLGILNSPPTQQPGQSLLFTKVTRYSMWFRKIMG</sequence>
<dbReference type="eggNOG" id="KOG3627">
    <property type="taxonomic scope" value="Eukaryota"/>
</dbReference>
<dbReference type="InterPro" id="IPR017857">
    <property type="entry name" value="Coagulation_fac-like_Gla_dom"/>
</dbReference>
<evidence type="ECO:0000256" key="11">
    <source>
        <dbReference type="ARBA" id="ARBA00023157"/>
    </source>
</evidence>
<dbReference type="FunFam" id="2.40.10.10:FF:000117">
    <property type="entry name" value="Protein Z, vitamin K-dependent plasma glycoprotein"/>
    <property type="match status" value="1"/>
</dbReference>
<evidence type="ECO:0000256" key="10">
    <source>
        <dbReference type="ARBA" id="ARBA00023084"/>
    </source>
</evidence>
<dbReference type="Pfam" id="PF00089">
    <property type="entry name" value="Trypsin"/>
    <property type="match status" value="1"/>
</dbReference>
<dbReference type="InterPro" id="IPR001881">
    <property type="entry name" value="EGF-like_Ca-bd_dom"/>
</dbReference>
<feature type="domain" description="EGF-like" evidence="14">
    <location>
        <begin position="56"/>
        <end position="92"/>
    </location>
</feature>
<evidence type="ECO:0008006" key="19">
    <source>
        <dbReference type="Google" id="ProtNLM"/>
    </source>
</evidence>
<comment type="subcellular location">
    <subcellularLocation>
        <location evidence="1">Secreted</location>
    </subcellularLocation>
</comment>
<dbReference type="PROSITE" id="PS01186">
    <property type="entry name" value="EGF_2"/>
    <property type="match status" value="1"/>
</dbReference>
<dbReference type="PROSITE" id="PS00010">
    <property type="entry name" value="ASX_HYDROXYL"/>
    <property type="match status" value="1"/>
</dbReference>
<dbReference type="InterPro" id="IPR035972">
    <property type="entry name" value="GLA-like_dom_SF"/>
</dbReference>
<reference evidence="17 18" key="1">
    <citation type="journal article" date="2008" name="Nature">
        <title>Genome analysis of the platypus reveals unique signatures of evolution.</title>
        <authorList>
            <person name="Warren W.C."/>
            <person name="Hillier L.W."/>
            <person name="Marshall Graves J.A."/>
            <person name="Birney E."/>
            <person name="Ponting C.P."/>
            <person name="Grutzner F."/>
            <person name="Belov K."/>
            <person name="Miller W."/>
            <person name="Clarke L."/>
            <person name="Chinwalla A.T."/>
            <person name="Yang S.P."/>
            <person name="Heger A."/>
            <person name="Locke D.P."/>
            <person name="Miethke P."/>
            <person name="Waters P.D."/>
            <person name="Veyrunes F."/>
            <person name="Fulton L."/>
            <person name="Fulton B."/>
            <person name="Graves T."/>
            <person name="Wallis J."/>
            <person name="Puente X.S."/>
            <person name="Lopez-Otin C."/>
            <person name="Ordonez G.R."/>
            <person name="Eichler E.E."/>
            <person name="Chen L."/>
            <person name="Cheng Z."/>
            <person name="Deakin J.E."/>
            <person name="Alsop A."/>
            <person name="Thompson K."/>
            <person name="Kirby P."/>
            <person name="Papenfuss A.T."/>
            <person name="Wakefield M.J."/>
            <person name="Olender T."/>
            <person name="Lancet D."/>
            <person name="Huttley G.A."/>
            <person name="Smit A.F."/>
            <person name="Pask A."/>
            <person name="Temple-Smith P."/>
            <person name="Batzer M.A."/>
            <person name="Walker J.A."/>
            <person name="Konkel M.K."/>
            <person name="Harris R.S."/>
            <person name="Whittington C.M."/>
            <person name="Wong E.S."/>
            <person name="Gemmell N.J."/>
            <person name="Buschiazzo E."/>
            <person name="Vargas Jentzsch I.M."/>
            <person name="Merkel A."/>
            <person name="Schmitz J."/>
            <person name="Zemann A."/>
            <person name="Churakov G."/>
            <person name="Kriegs J.O."/>
            <person name="Brosius J."/>
            <person name="Murchison E.P."/>
            <person name="Sachidanandam R."/>
            <person name="Smith C."/>
            <person name="Hannon G.J."/>
            <person name="Tsend-Ayush E."/>
            <person name="McMillan D."/>
            <person name="Attenborough R."/>
            <person name="Rens W."/>
            <person name="Ferguson-Smith M."/>
            <person name="Lefevre C.M."/>
            <person name="Sharp J.A."/>
            <person name="Nicholas K.R."/>
            <person name="Ray D.A."/>
            <person name="Kube M."/>
            <person name="Reinhardt R."/>
            <person name="Pringle T.H."/>
            <person name="Taylor J."/>
            <person name="Jones R.C."/>
            <person name="Nixon B."/>
            <person name="Dacheux J.L."/>
            <person name="Niwa H."/>
            <person name="Sekita Y."/>
            <person name="Huang X."/>
            <person name="Stark A."/>
            <person name="Kheradpour P."/>
            <person name="Kellis M."/>
            <person name="Flicek P."/>
            <person name="Chen Y."/>
            <person name="Webber C."/>
            <person name="Hardison R."/>
            <person name="Nelson J."/>
            <person name="Hallsworth-Pepin K."/>
            <person name="Delehaunty K."/>
            <person name="Markovic C."/>
            <person name="Minx P."/>
            <person name="Feng Y."/>
            <person name="Kremitzki C."/>
            <person name="Mitreva M."/>
            <person name="Glasscock J."/>
            <person name="Wylie T."/>
            <person name="Wohldmann P."/>
            <person name="Thiru P."/>
            <person name="Nhan M.N."/>
            <person name="Pohl C.S."/>
            <person name="Smith S.M."/>
            <person name="Hou S."/>
            <person name="Nefedov M."/>
            <person name="de Jong P.J."/>
            <person name="Renfree M.B."/>
            <person name="Mardis E.R."/>
            <person name="Wilson R.K."/>
        </authorList>
    </citation>
    <scope>NUCLEOTIDE SEQUENCE [LARGE SCALE GENOMIC DNA]</scope>
    <source>
        <strain evidence="17 18">Glennie</strain>
    </source>
</reference>
<keyword evidence="2" id="KW-0301">Gamma-carboxyglutamic acid</keyword>
<name>F7FYM3_ORNAN</name>
<dbReference type="AlphaFoldDB" id="F7FYM3"/>
<reference evidence="17" key="2">
    <citation type="submission" date="2025-08" db="UniProtKB">
        <authorList>
            <consortium name="Ensembl"/>
        </authorList>
    </citation>
    <scope>IDENTIFICATION</scope>
    <source>
        <strain evidence="17">Glennie</strain>
    </source>
</reference>
<reference evidence="17" key="3">
    <citation type="submission" date="2025-09" db="UniProtKB">
        <authorList>
            <consortium name="Ensembl"/>
        </authorList>
    </citation>
    <scope>IDENTIFICATION</scope>
    <source>
        <strain evidence="17">Glennie</strain>
    </source>
</reference>
<dbReference type="Bgee" id="ENSOANG00000015638">
    <property type="expression patterns" value="Expressed in liver and 7 other cell types or tissues"/>
</dbReference>
<dbReference type="FunFam" id="2.40.10.10:FF:000114">
    <property type="entry name" value="Protein Z, vitamin K-dependent plasma glycoprotein"/>
    <property type="match status" value="1"/>
</dbReference>
<dbReference type="SMART" id="SM00181">
    <property type="entry name" value="EGF"/>
    <property type="match status" value="2"/>
</dbReference>
<dbReference type="Pfam" id="PF00594">
    <property type="entry name" value="Gla"/>
    <property type="match status" value="1"/>
</dbReference>
<dbReference type="SUPFAM" id="SSF57196">
    <property type="entry name" value="EGF/Laminin"/>
    <property type="match status" value="1"/>
</dbReference>
<protein>
    <recommendedName>
        <fullName evidence="19">Protein Z, vitamin K dependent plasma glycoprotein</fullName>
    </recommendedName>
</protein>
<dbReference type="SMART" id="SM00069">
    <property type="entry name" value="GLA"/>
    <property type="match status" value="1"/>
</dbReference>
<evidence type="ECO:0000256" key="2">
    <source>
        <dbReference type="ARBA" id="ARBA00022479"/>
    </source>
</evidence>
<accession>F7FYM3</accession>
<feature type="domain" description="Gla" evidence="16">
    <location>
        <begin position="10"/>
        <end position="56"/>
    </location>
</feature>
<keyword evidence="8" id="KW-0677">Repeat</keyword>
<dbReference type="PANTHER" id="PTHR24278:SF20">
    <property type="entry name" value="VITAMIN K-DEPENDENT PROTEIN Z"/>
    <property type="match status" value="1"/>
</dbReference>
<dbReference type="InterPro" id="IPR000152">
    <property type="entry name" value="EGF-type_Asp/Asn_hydroxyl_site"/>
</dbReference>
<keyword evidence="7" id="KW-0732">Signal</keyword>
<dbReference type="InterPro" id="IPR000294">
    <property type="entry name" value="GLA_domain"/>
</dbReference>
<dbReference type="GO" id="GO:0004252">
    <property type="term" value="F:serine-type endopeptidase activity"/>
    <property type="evidence" value="ECO:0000318"/>
    <property type="project" value="GO_Central"/>
</dbReference>
<evidence type="ECO:0000313" key="17">
    <source>
        <dbReference type="Ensembl" id="ENSOANP00000024648.2"/>
    </source>
</evidence>
<dbReference type="PROSITE" id="PS00022">
    <property type="entry name" value="EGF_1"/>
    <property type="match status" value="1"/>
</dbReference>
<dbReference type="InterPro" id="IPR012224">
    <property type="entry name" value="Pept_S1A_FX"/>
</dbReference>
<evidence type="ECO:0000259" key="15">
    <source>
        <dbReference type="PROSITE" id="PS50240"/>
    </source>
</evidence>
<dbReference type="GO" id="GO:0007596">
    <property type="term" value="P:blood coagulation"/>
    <property type="evidence" value="ECO:0000318"/>
    <property type="project" value="GO_Central"/>
</dbReference>
<evidence type="ECO:0000256" key="7">
    <source>
        <dbReference type="ARBA" id="ARBA00022729"/>
    </source>
</evidence>
<dbReference type="GO" id="GO:0005509">
    <property type="term" value="F:calcium ion binding"/>
    <property type="evidence" value="ECO:0007669"/>
    <property type="project" value="InterPro"/>
</dbReference>
<evidence type="ECO:0000259" key="16">
    <source>
        <dbReference type="PROSITE" id="PS50998"/>
    </source>
</evidence>
<keyword evidence="6" id="KW-0356">Hemostasis</keyword>
<dbReference type="Pfam" id="PF00008">
    <property type="entry name" value="EGF"/>
    <property type="match status" value="1"/>
</dbReference>
<dbReference type="Pfam" id="PF14670">
    <property type="entry name" value="FXa_inhibition"/>
    <property type="match status" value="1"/>
</dbReference>
<dbReference type="InterPro" id="IPR000742">
    <property type="entry name" value="EGF"/>
</dbReference>
<evidence type="ECO:0000256" key="5">
    <source>
        <dbReference type="ARBA" id="ARBA00022685"/>
    </source>
</evidence>
<dbReference type="PROSITE" id="PS50998">
    <property type="entry name" value="GLA_2"/>
    <property type="match status" value="1"/>
</dbReference>
<dbReference type="SUPFAM" id="SSF57630">
    <property type="entry name" value="GLA-domain"/>
    <property type="match status" value="1"/>
</dbReference>
<evidence type="ECO:0000256" key="12">
    <source>
        <dbReference type="ARBA" id="ARBA00023180"/>
    </source>
</evidence>
<feature type="domain" description="Peptidase S1" evidence="15">
    <location>
        <begin position="144"/>
        <end position="376"/>
    </location>
</feature>
<dbReference type="FunFam" id="4.10.740.10:FF:000001">
    <property type="entry name" value="vitamin K-dependent protein S"/>
    <property type="match status" value="1"/>
</dbReference>
<dbReference type="Ensembl" id="ENSOANT00000024652.2">
    <property type="protein sequence ID" value="ENSOANP00000024648.2"/>
    <property type="gene ID" value="ENSOANG00000015638.2"/>
</dbReference>
<dbReference type="GO" id="GO:0006508">
    <property type="term" value="P:proteolysis"/>
    <property type="evidence" value="ECO:0000318"/>
    <property type="project" value="GO_Central"/>
</dbReference>
<keyword evidence="18" id="KW-1185">Reference proteome</keyword>
<dbReference type="PANTHER" id="PTHR24278">
    <property type="entry name" value="COAGULATION FACTOR"/>
    <property type="match status" value="1"/>
</dbReference>
<organism evidence="17 18">
    <name type="scientific">Ornithorhynchus anatinus</name>
    <name type="common">Duckbill platypus</name>
    <dbReference type="NCBI Taxonomy" id="9258"/>
    <lineage>
        <taxon>Eukaryota</taxon>
        <taxon>Metazoa</taxon>
        <taxon>Chordata</taxon>
        <taxon>Craniata</taxon>
        <taxon>Vertebrata</taxon>
        <taxon>Euteleostomi</taxon>
        <taxon>Mammalia</taxon>
        <taxon>Monotremata</taxon>
        <taxon>Ornithorhynchidae</taxon>
        <taxon>Ornithorhynchus</taxon>
    </lineage>
</organism>
<evidence type="ECO:0000256" key="4">
    <source>
        <dbReference type="ARBA" id="ARBA00022536"/>
    </source>
</evidence>
<dbReference type="Gene3D" id="2.40.10.10">
    <property type="entry name" value="Trypsin-like serine proteases"/>
    <property type="match status" value="2"/>
</dbReference>
<dbReference type="STRING" id="9258.ENSOANP00000024648"/>